<feature type="region of interest" description="Disordered" evidence="1">
    <location>
        <begin position="70"/>
        <end position="97"/>
    </location>
</feature>
<dbReference type="AlphaFoldDB" id="A0A915IFC6"/>
<dbReference type="InterPro" id="IPR013087">
    <property type="entry name" value="Znf_C2H2_type"/>
</dbReference>
<feature type="domain" description="C2H2-type" evidence="2">
    <location>
        <begin position="104"/>
        <end position="125"/>
    </location>
</feature>
<sequence>MPSSLLKIPTTVNNSVLTTLTSGVTHGGNGSVMDNATKQELLARGDDILICGRCRQLFTMLNLFNDHKSKCGGVNGGNRKDENGASTGGNKEGKPEGEPVKVQCFICHMPFDFSWHLLQHMSQVHSMTVFEAASGKE</sequence>
<dbReference type="Proteomes" id="UP000887565">
    <property type="component" value="Unplaced"/>
</dbReference>
<protein>
    <submittedName>
        <fullName evidence="4">C2H2-type domain-containing protein</fullName>
    </submittedName>
</protein>
<evidence type="ECO:0000256" key="1">
    <source>
        <dbReference type="SAM" id="MobiDB-lite"/>
    </source>
</evidence>
<accession>A0A915IFC6</accession>
<keyword evidence="3" id="KW-1185">Reference proteome</keyword>
<evidence type="ECO:0000313" key="3">
    <source>
        <dbReference type="Proteomes" id="UP000887565"/>
    </source>
</evidence>
<dbReference type="WBParaSite" id="nRc.2.0.1.t11926-RA">
    <property type="protein sequence ID" value="nRc.2.0.1.t11926-RA"/>
    <property type="gene ID" value="nRc.2.0.1.g11926"/>
</dbReference>
<proteinExistence type="predicted"/>
<organism evidence="3 4">
    <name type="scientific">Romanomermis culicivorax</name>
    <name type="common">Nematode worm</name>
    <dbReference type="NCBI Taxonomy" id="13658"/>
    <lineage>
        <taxon>Eukaryota</taxon>
        <taxon>Metazoa</taxon>
        <taxon>Ecdysozoa</taxon>
        <taxon>Nematoda</taxon>
        <taxon>Enoplea</taxon>
        <taxon>Dorylaimia</taxon>
        <taxon>Mermithida</taxon>
        <taxon>Mermithoidea</taxon>
        <taxon>Mermithidae</taxon>
        <taxon>Romanomermis</taxon>
    </lineage>
</organism>
<evidence type="ECO:0000259" key="2">
    <source>
        <dbReference type="PROSITE" id="PS00028"/>
    </source>
</evidence>
<name>A0A915IFC6_ROMCU</name>
<dbReference type="PROSITE" id="PS00028">
    <property type="entry name" value="ZINC_FINGER_C2H2_1"/>
    <property type="match status" value="1"/>
</dbReference>
<evidence type="ECO:0000313" key="4">
    <source>
        <dbReference type="WBParaSite" id="nRc.2.0.1.t11926-RA"/>
    </source>
</evidence>
<reference evidence="4" key="1">
    <citation type="submission" date="2022-11" db="UniProtKB">
        <authorList>
            <consortium name="WormBaseParasite"/>
        </authorList>
    </citation>
    <scope>IDENTIFICATION</scope>
</reference>